<evidence type="ECO:0000256" key="4">
    <source>
        <dbReference type="ARBA" id="ARBA00023235"/>
    </source>
</evidence>
<comment type="function">
    <text evidence="5">Catalyzes the interconversion of L-alanine and D-alanine. May also act on other amino acids.</text>
</comment>
<evidence type="ECO:0000256" key="1">
    <source>
        <dbReference type="ARBA" id="ARBA00000316"/>
    </source>
</evidence>
<dbReference type="Proteomes" id="UP000052258">
    <property type="component" value="Unassembled WGS sequence"/>
</dbReference>
<dbReference type="PROSITE" id="PS00395">
    <property type="entry name" value="ALANINE_RACEMASE"/>
    <property type="match status" value="1"/>
</dbReference>
<evidence type="ECO:0000256" key="6">
    <source>
        <dbReference type="PIRSR" id="PIRSR600821-50"/>
    </source>
</evidence>
<feature type="modified residue" description="N6-(pyridoxal phosphate)lysine" evidence="5 6">
    <location>
        <position position="43"/>
    </location>
</feature>
<dbReference type="InterPro" id="IPR029066">
    <property type="entry name" value="PLP-binding_barrel"/>
</dbReference>
<dbReference type="GO" id="GO:0008784">
    <property type="term" value="F:alanine racemase activity"/>
    <property type="evidence" value="ECO:0007669"/>
    <property type="project" value="UniProtKB-UniRule"/>
</dbReference>
<dbReference type="Gene3D" id="3.20.20.10">
    <property type="entry name" value="Alanine racemase"/>
    <property type="match status" value="1"/>
</dbReference>
<comment type="similarity">
    <text evidence="5">Belongs to the alanine racemase family.</text>
</comment>
<dbReference type="FunFam" id="3.20.20.10:FF:000002">
    <property type="entry name" value="Alanine racemase"/>
    <property type="match status" value="1"/>
</dbReference>
<dbReference type="Pfam" id="PF00842">
    <property type="entry name" value="Ala_racemase_C"/>
    <property type="match status" value="1"/>
</dbReference>
<dbReference type="InterPro" id="IPR011079">
    <property type="entry name" value="Ala_racemase_C"/>
</dbReference>
<dbReference type="GO" id="GO:0030170">
    <property type="term" value="F:pyridoxal phosphate binding"/>
    <property type="evidence" value="ECO:0007669"/>
    <property type="project" value="UniProtKB-UniRule"/>
</dbReference>
<dbReference type="EMBL" id="AZHO01000022">
    <property type="protein sequence ID" value="KMT58970.1"/>
    <property type="molecule type" value="Genomic_DNA"/>
</dbReference>
<dbReference type="SMART" id="SM01005">
    <property type="entry name" value="Ala_racemase_C"/>
    <property type="match status" value="1"/>
</dbReference>
<feature type="binding site" evidence="5 7">
    <location>
        <position position="139"/>
    </location>
    <ligand>
        <name>substrate</name>
    </ligand>
</feature>
<comment type="pathway">
    <text evidence="5">Amino-acid biosynthesis; D-alanine biosynthesis; D-alanine from L-alanine: step 1/1.</text>
</comment>
<keyword evidence="3 5" id="KW-0663">Pyridoxal phosphate</keyword>
<evidence type="ECO:0000256" key="7">
    <source>
        <dbReference type="PIRSR" id="PIRSR600821-52"/>
    </source>
</evidence>
<dbReference type="NCBIfam" id="TIGR00492">
    <property type="entry name" value="alr"/>
    <property type="match status" value="1"/>
</dbReference>
<gene>
    <name evidence="9" type="ORF">X560_1831</name>
</gene>
<comment type="caution">
    <text evidence="9">The sequence shown here is derived from an EMBL/GenBank/DDBJ whole genome shotgun (WGS) entry which is preliminary data.</text>
</comment>
<dbReference type="FunFam" id="2.40.37.10:FF:000006">
    <property type="entry name" value="Alanine racemase"/>
    <property type="match status" value="1"/>
</dbReference>
<feature type="binding site" evidence="5 7">
    <location>
        <position position="317"/>
    </location>
    <ligand>
        <name>substrate</name>
    </ligand>
</feature>
<evidence type="ECO:0000259" key="8">
    <source>
        <dbReference type="SMART" id="SM01005"/>
    </source>
</evidence>
<dbReference type="AlphaFoldDB" id="A0A0J8G8L0"/>
<dbReference type="InterPro" id="IPR020622">
    <property type="entry name" value="Ala_racemase_pyridoxalP-BS"/>
</dbReference>
<dbReference type="GO" id="GO:0030632">
    <property type="term" value="P:D-alanine biosynthetic process"/>
    <property type="evidence" value="ECO:0007669"/>
    <property type="project" value="UniProtKB-UniRule"/>
</dbReference>
<evidence type="ECO:0000256" key="2">
    <source>
        <dbReference type="ARBA" id="ARBA00001933"/>
    </source>
</evidence>
<sequence>MFHMVTGWHRPTWIEVDLNAIKANIKNEQKLLPKNVEIFAVVKANAYGHGMIPVADAAKQAGATGFCVAILDEALALRSEGFTEPILVLGAILKQDAKLAASKNISVTVFHKDFLEDLDLHTDGAKLNIHLKVDTGMGRLGFRTKEELHLATKKIEQDERLHLEGIYTHFATADEKNTTYFDSQWDKFEHMLTSLNERPRYIHCANSATSLLHAKAQKEFNMVRFGIGMYGLPPSEDIVDILPFKLQPALSLFSKIVQVKELQPKDHVSYGATYEAKENEWVGTVPIGYADGIIRHYSGFHVLVDGKPCEIIGRVCMDQLVIRLPKHYPVGTKVTIIGKSGDASISATDVAHYLDTINYEVTCLLSERIPRTYPF</sequence>
<dbReference type="GO" id="GO:0009252">
    <property type="term" value="P:peptidoglycan biosynthetic process"/>
    <property type="evidence" value="ECO:0007669"/>
    <property type="project" value="TreeGrafter"/>
</dbReference>
<dbReference type="InterPro" id="IPR001608">
    <property type="entry name" value="Ala_racemase_N"/>
</dbReference>
<organism evidence="9 10">
    <name type="scientific">Listeria fleischmannii 1991</name>
    <dbReference type="NCBI Taxonomy" id="1430899"/>
    <lineage>
        <taxon>Bacteria</taxon>
        <taxon>Bacillati</taxon>
        <taxon>Bacillota</taxon>
        <taxon>Bacilli</taxon>
        <taxon>Bacillales</taxon>
        <taxon>Listeriaceae</taxon>
        <taxon>Listeria</taxon>
    </lineage>
</organism>
<dbReference type="EC" id="5.1.1.1" evidence="5"/>
<dbReference type="UniPathway" id="UPA00042">
    <property type="reaction ID" value="UER00497"/>
</dbReference>
<feature type="domain" description="Alanine racemase C-terminal" evidence="8">
    <location>
        <begin position="249"/>
        <end position="374"/>
    </location>
</feature>
<dbReference type="PRINTS" id="PR00992">
    <property type="entry name" value="ALARACEMASE"/>
</dbReference>
<dbReference type="PANTHER" id="PTHR30511">
    <property type="entry name" value="ALANINE RACEMASE"/>
    <property type="match status" value="1"/>
</dbReference>
<feature type="active site" description="Proton acceptor; specific for D-alanine" evidence="5">
    <location>
        <position position="43"/>
    </location>
</feature>
<feature type="active site" description="Proton acceptor; specific for L-alanine" evidence="5">
    <location>
        <position position="270"/>
    </location>
</feature>
<keyword evidence="10" id="KW-1185">Reference proteome</keyword>
<proteinExistence type="inferred from homology"/>
<dbReference type="SUPFAM" id="SSF50621">
    <property type="entry name" value="Alanine racemase C-terminal domain-like"/>
    <property type="match status" value="1"/>
</dbReference>
<evidence type="ECO:0000313" key="9">
    <source>
        <dbReference type="EMBL" id="KMT58970.1"/>
    </source>
</evidence>
<comment type="cofactor">
    <cofactor evidence="2 5 6">
        <name>pyridoxal 5'-phosphate</name>
        <dbReference type="ChEBI" id="CHEBI:597326"/>
    </cofactor>
</comment>
<evidence type="ECO:0000313" key="10">
    <source>
        <dbReference type="Proteomes" id="UP000052258"/>
    </source>
</evidence>
<comment type="catalytic activity">
    <reaction evidence="1 5">
        <text>L-alanine = D-alanine</text>
        <dbReference type="Rhea" id="RHEA:20249"/>
        <dbReference type="ChEBI" id="CHEBI:57416"/>
        <dbReference type="ChEBI" id="CHEBI:57972"/>
        <dbReference type="EC" id="5.1.1.1"/>
    </reaction>
</comment>
<dbReference type="PANTHER" id="PTHR30511:SF0">
    <property type="entry name" value="ALANINE RACEMASE, CATABOLIC-RELATED"/>
    <property type="match status" value="1"/>
</dbReference>
<dbReference type="SUPFAM" id="SSF51419">
    <property type="entry name" value="PLP-binding barrel"/>
    <property type="match status" value="1"/>
</dbReference>
<dbReference type="InterPro" id="IPR000821">
    <property type="entry name" value="Ala_racemase"/>
</dbReference>
<protein>
    <recommendedName>
        <fullName evidence="5">Alanine racemase</fullName>
        <ecNumber evidence="5">5.1.1.1</ecNumber>
    </recommendedName>
</protein>
<evidence type="ECO:0000256" key="3">
    <source>
        <dbReference type="ARBA" id="ARBA00022898"/>
    </source>
</evidence>
<accession>A0A0J8G8L0</accession>
<name>A0A0J8G8L0_9LIST</name>
<dbReference type="GO" id="GO:0005829">
    <property type="term" value="C:cytosol"/>
    <property type="evidence" value="ECO:0007669"/>
    <property type="project" value="TreeGrafter"/>
</dbReference>
<reference evidence="9 10" key="1">
    <citation type="journal article" date="2015" name="Genome Biol. Evol.">
        <title>Comparative Genomics of Listeria Sensu Lato: Genus-Wide Differences in Evolutionary Dynamics and the Progressive Gain of Complex, Potentially Pathogenicity-Related Traits through Lateral Gene Transfer.</title>
        <authorList>
            <person name="Chiara M."/>
            <person name="Caruso M."/>
            <person name="D'Erchia A.M."/>
            <person name="Manzari C."/>
            <person name="Fraccalvieri R."/>
            <person name="Goffredo E."/>
            <person name="Latorre L."/>
            <person name="Miccolupo A."/>
            <person name="Padalino I."/>
            <person name="Santagada G."/>
            <person name="Chiocco D."/>
            <person name="Pesole G."/>
            <person name="Horner D.S."/>
            <person name="Parisi A."/>
        </authorList>
    </citation>
    <scope>NUCLEOTIDE SEQUENCE [LARGE SCALE GENOMIC DNA]</scope>
    <source>
        <strain evidence="9 10">1991</strain>
    </source>
</reference>
<dbReference type="Pfam" id="PF01168">
    <property type="entry name" value="Ala_racemase_N"/>
    <property type="match status" value="1"/>
</dbReference>
<dbReference type="CDD" id="cd00430">
    <property type="entry name" value="PLPDE_III_AR"/>
    <property type="match status" value="1"/>
</dbReference>
<dbReference type="InterPro" id="IPR009006">
    <property type="entry name" value="Ala_racemase/Decarboxylase_C"/>
</dbReference>
<evidence type="ECO:0000256" key="5">
    <source>
        <dbReference type="HAMAP-Rule" id="MF_01201"/>
    </source>
</evidence>
<dbReference type="Gene3D" id="2.40.37.10">
    <property type="entry name" value="Lyase, Ornithine Decarboxylase, Chain A, domain 1"/>
    <property type="match status" value="1"/>
</dbReference>
<keyword evidence="4 5" id="KW-0413">Isomerase</keyword>
<dbReference type="PATRIC" id="fig|1430899.3.peg.1870"/>
<dbReference type="HAMAP" id="MF_01201">
    <property type="entry name" value="Ala_racemase"/>
    <property type="match status" value="1"/>
</dbReference>